<feature type="domain" description="RNA polymerase sigma factor 70 region 4 type 2" evidence="7">
    <location>
        <begin position="129"/>
        <end position="169"/>
    </location>
</feature>
<dbReference type="InterPro" id="IPR013249">
    <property type="entry name" value="RNA_pol_sigma70_r4_t2"/>
</dbReference>
<dbReference type="Gene3D" id="1.10.10.10">
    <property type="entry name" value="Winged helix-like DNA-binding domain superfamily/Winged helix DNA-binding domain"/>
    <property type="match status" value="1"/>
</dbReference>
<evidence type="ECO:0000313" key="8">
    <source>
        <dbReference type="EMBL" id="GAA4465031.1"/>
    </source>
</evidence>
<dbReference type="InterPro" id="IPR036388">
    <property type="entry name" value="WH-like_DNA-bd_sf"/>
</dbReference>
<keyword evidence="5" id="KW-0804">Transcription</keyword>
<organism evidence="8 9">
    <name type="scientific">Nemorincola caseinilytica</name>
    <dbReference type="NCBI Taxonomy" id="2054315"/>
    <lineage>
        <taxon>Bacteria</taxon>
        <taxon>Pseudomonadati</taxon>
        <taxon>Bacteroidota</taxon>
        <taxon>Chitinophagia</taxon>
        <taxon>Chitinophagales</taxon>
        <taxon>Chitinophagaceae</taxon>
        <taxon>Nemorincola</taxon>
    </lineage>
</organism>
<comment type="similarity">
    <text evidence="1">Belongs to the sigma-70 factor family. ECF subfamily.</text>
</comment>
<evidence type="ECO:0000256" key="1">
    <source>
        <dbReference type="ARBA" id="ARBA00010641"/>
    </source>
</evidence>
<feature type="domain" description="RNA polymerase sigma-70 region 2" evidence="6">
    <location>
        <begin position="27"/>
        <end position="95"/>
    </location>
</feature>
<evidence type="ECO:0000313" key="9">
    <source>
        <dbReference type="Proteomes" id="UP001500067"/>
    </source>
</evidence>
<gene>
    <name evidence="8" type="ORF">GCM10023093_16520</name>
</gene>
<dbReference type="SUPFAM" id="SSF88946">
    <property type="entry name" value="Sigma2 domain of RNA polymerase sigma factors"/>
    <property type="match status" value="1"/>
</dbReference>
<dbReference type="InterPro" id="IPR007627">
    <property type="entry name" value="RNA_pol_sigma70_r2"/>
</dbReference>
<proteinExistence type="inferred from homology"/>
<keyword evidence="3" id="KW-0731">Sigma factor</keyword>
<dbReference type="EMBL" id="BAABFA010000010">
    <property type="protein sequence ID" value="GAA4465031.1"/>
    <property type="molecule type" value="Genomic_DNA"/>
</dbReference>
<evidence type="ECO:0000259" key="6">
    <source>
        <dbReference type="Pfam" id="PF04542"/>
    </source>
</evidence>
<dbReference type="NCBIfam" id="TIGR02937">
    <property type="entry name" value="sigma70-ECF"/>
    <property type="match status" value="1"/>
</dbReference>
<evidence type="ECO:0000256" key="2">
    <source>
        <dbReference type="ARBA" id="ARBA00023015"/>
    </source>
</evidence>
<keyword evidence="2" id="KW-0805">Transcription regulation</keyword>
<dbReference type="PANTHER" id="PTHR43133">
    <property type="entry name" value="RNA POLYMERASE ECF-TYPE SIGMA FACTO"/>
    <property type="match status" value="1"/>
</dbReference>
<dbReference type="InterPro" id="IPR039425">
    <property type="entry name" value="RNA_pol_sigma-70-like"/>
</dbReference>
<keyword evidence="9" id="KW-1185">Reference proteome</keyword>
<evidence type="ECO:0000256" key="5">
    <source>
        <dbReference type="ARBA" id="ARBA00023163"/>
    </source>
</evidence>
<keyword evidence="4" id="KW-0238">DNA-binding</keyword>
<dbReference type="PANTHER" id="PTHR43133:SF8">
    <property type="entry name" value="RNA POLYMERASE SIGMA FACTOR HI_1459-RELATED"/>
    <property type="match status" value="1"/>
</dbReference>
<dbReference type="Gene3D" id="1.10.1740.10">
    <property type="match status" value="1"/>
</dbReference>
<dbReference type="SUPFAM" id="SSF88659">
    <property type="entry name" value="Sigma3 and sigma4 domains of RNA polymerase sigma factors"/>
    <property type="match status" value="1"/>
</dbReference>
<evidence type="ECO:0000259" key="7">
    <source>
        <dbReference type="Pfam" id="PF08281"/>
    </source>
</evidence>
<dbReference type="RefSeq" id="WP_345081410.1">
    <property type="nucleotide sequence ID" value="NZ_BAABFA010000010.1"/>
</dbReference>
<dbReference type="Pfam" id="PF04542">
    <property type="entry name" value="Sigma70_r2"/>
    <property type="match status" value="1"/>
</dbReference>
<dbReference type="InterPro" id="IPR014284">
    <property type="entry name" value="RNA_pol_sigma-70_dom"/>
</dbReference>
<accession>A0ABP8NCN5</accession>
<dbReference type="InterPro" id="IPR013324">
    <property type="entry name" value="RNA_pol_sigma_r3/r4-like"/>
</dbReference>
<dbReference type="CDD" id="cd06171">
    <property type="entry name" value="Sigma70_r4"/>
    <property type="match status" value="1"/>
</dbReference>
<dbReference type="InterPro" id="IPR013325">
    <property type="entry name" value="RNA_pol_sigma_r2"/>
</dbReference>
<comment type="caution">
    <text evidence="8">The sequence shown here is derived from an EMBL/GenBank/DDBJ whole genome shotgun (WGS) entry which is preliminary data.</text>
</comment>
<reference evidence="9" key="1">
    <citation type="journal article" date="2019" name="Int. J. Syst. Evol. Microbiol.">
        <title>The Global Catalogue of Microorganisms (GCM) 10K type strain sequencing project: providing services to taxonomists for standard genome sequencing and annotation.</title>
        <authorList>
            <consortium name="The Broad Institute Genomics Platform"/>
            <consortium name="The Broad Institute Genome Sequencing Center for Infectious Disease"/>
            <person name="Wu L."/>
            <person name="Ma J."/>
        </authorList>
    </citation>
    <scope>NUCLEOTIDE SEQUENCE [LARGE SCALE GENOMIC DNA]</scope>
    <source>
        <strain evidence="9">JCM 32105</strain>
    </source>
</reference>
<protein>
    <submittedName>
        <fullName evidence="8">Sigma-70 family RNA polymerase sigma factor</fullName>
    </submittedName>
</protein>
<dbReference type="Pfam" id="PF08281">
    <property type="entry name" value="Sigma70_r4_2"/>
    <property type="match status" value="1"/>
</dbReference>
<evidence type="ECO:0000256" key="3">
    <source>
        <dbReference type="ARBA" id="ARBA00023082"/>
    </source>
</evidence>
<evidence type="ECO:0000256" key="4">
    <source>
        <dbReference type="ARBA" id="ARBA00023125"/>
    </source>
</evidence>
<sequence length="193" mass="22423">MQFTDHLTDAELILAYQQGNENALSVLITRHKDKVYTTLYMLVKDKYLAEDLFQDTFLKIVKTIKEGRYCEQGKFLQWAVRVARNLCMDHFRRTKVQVPVTLPDGQDISAIFGQSDLVADAIERRQVHESVRKLVEGLPYEQREVIVLRMYSDLSFKEISELTGVSINTALGRMRYALINLRRLIADKQLVLR</sequence>
<dbReference type="Proteomes" id="UP001500067">
    <property type="component" value="Unassembled WGS sequence"/>
</dbReference>
<name>A0ABP8NCN5_9BACT</name>